<dbReference type="Pfam" id="PF23659">
    <property type="entry name" value="UFL1"/>
    <property type="match status" value="1"/>
</dbReference>
<dbReference type="GO" id="GO:0034976">
    <property type="term" value="P:response to endoplasmic reticulum stress"/>
    <property type="evidence" value="ECO:0007669"/>
    <property type="project" value="TreeGrafter"/>
</dbReference>
<dbReference type="KEGG" id="lak:106180651"/>
<keyword evidence="2" id="KW-0808">Transferase</keyword>
<dbReference type="Pfam" id="PF25041">
    <property type="entry name" value="UFL1_C"/>
    <property type="match status" value="1"/>
</dbReference>
<organism evidence="8 10">
    <name type="scientific">Lingula anatina</name>
    <name type="common">Brachiopod</name>
    <name type="synonym">Lingula unguis</name>
    <dbReference type="NCBI Taxonomy" id="7574"/>
    <lineage>
        <taxon>Eukaryota</taxon>
        <taxon>Metazoa</taxon>
        <taxon>Spiralia</taxon>
        <taxon>Lophotrochozoa</taxon>
        <taxon>Brachiopoda</taxon>
        <taxon>Linguliformea</taxon>
        <taxon>Lingulata</taxon>
        <taxon>Lingulida</taxon>
        <taxon>Linguloidea</taxon>
        <taxon>Lingulidae</taxon>
        <taxon>Lingula</taxon>
    </lineage>
</organism>
<feature type="region of interest" description="Disordered" evidence="4">
    <location>
        <begin position="398"/>
        <end position="476"/>
    </location>
</feature>
<dbReference type="GO" id="GO:0032434">
    <property type="term" value="P:regulation of proteasomal ubiquitin-dependent protein catabolic process"/>
    <property type="evidence" value="ECO:0007669"/>
    <property type="project" value="TreeGrafter"/>
</dbReference>
<dbReference type="Proteomes" id="UP000085678">
    <property type="component" value="Unplaced"/>
</dbReference>
<evidence type="ECO:0000256" key="2">
    <source>
        <dbReference type="ARBA" id="ARBA00022679"/>
    </source>
</evidence>
<proteinExistence type="inferred from homology"/>
<feature type="compositionally biased region" description="Basic and acidic residues" evidence="4">
    <location>
        <begin position="398"/>
        <end position="413"/>
    </location>
</feature>
<dbReference type="PANTHER" id="PTHR31057">
    <property type="entry name" value="E3 UFM1-PROTEIN LIGASE 1"/>
    <property type="match status" value="1"/>
</dbReference>
<sequence>MADWEEVKRLAADFQRAQLSSTVQRLSERNCIEIVSKLIQLKLIDVIYTTDGKEYLTPQEISKEIREELIVHGGRVNLVELQHAINVDLSHIQNEVEEILKTDKNLTLVLGQLIDKDYLDRLAEEINYKLQEQGQVTIAELTKLYDLPADFLSEVIKERLGIIVQGQIDDFDRDVIFTETFVARQKAKIRGIFSAVTRPTPVMSIINQYHLPERLFYTILEDLVSSGRLAGSISGGRQDKASYIPDIYTRSQTEWVDAFYKQNGYLEYDSLSRLGISDPKGFLKKRYKGESLSFLSTCCAGTSIKDQLEATVDEALAGGTWTDVMPVLPSIFSRSDAAQLLQDFLKHKQGVHVFSDTIVASDKFISSCCKMFDKLMQHKAEKDSKLNLVLLSPDGDKKVQLDTADNTKEDRKEARRKKAAGGQKSGGGLQGREVKMKSTKKKGHYGRGGGGGHDEDSEDEVSASVSSQKGKPREAEFMKVPELTEVLKKNLKDCDEEFLTEVAQQIYRPLKRQYQEIAKSVFLQSSASSGTPRKKTQGELQEKLVTLWTNTKLFEKGIALFKEDVQAQLSKHLLKTICTDITNLIVNAIATDHMMSVSDETQLTPEMRVKIIGSIPEPSKSVLSKLHSSLNDKSLEVFYNQLDEACGPSHLGILLKKPDKKKERQLVFNHRQALAEQLRRETEPALVLHLACVVLIQTFTQTMLHAPGKCVPQILSQLKEYMTPEDYGKLSTFQDLVVKQLRQGSEDGEDEDISMQLVQLVPQVRELALTTKKAAATSKEPED</sequence>
<feature type="domain" description="E3 UFM1-protein ligase 1-like" evidence="6">
    <location>
        <begin position="539"/>
        <end position="658"/>
    </location>
</feature>
<name>A0A2R2MJ50_LINAN</name>
<dbReference type="GO" id="GO:1990592">
    <property type="term" value="P:protein K69-linked ufmylation"/>
    <property type="evidence" value="ECO:0007669"/>
    <property type="project" value="TreeGrafter"/>
</dbReference>
<evidence type="ECO:0000259" key="5">
    <source>
        <dbReference type="Pfam" id="PF09743"/>
    </source>
</evidence>
<feature type="domain" description="E3 UFM1-protein ligase-like C-terminal" evidence="7">
    <location>
        <begin position="663"/>
        <end position="767"/>
    </location>
</feature>
<evidence type="ECO:0000256" key="4">
    <source>
        <dbReference type="SAM" id="MobiDB-lite"/>
    </source>
</evidence>
<dbReference type="InterPro" id="IPR056761">
    <property type="entry name" value="Ufl1-like_C"/>
</dbReference>
<evidence type="ECO:0000259" key="7">
    <source>
        <dbReference type="Pfam" id="PF25041"/>
    </source>
</evidence>
<feature type="domain" description="E3 UFM1-protein ligase 1-like N-terminal" evidence="5">
    <location>
        <begin position="6"/>
        <end position="283"/>
    </location>
</feature>
<dbReference type="GO" id="GO:0005789">
    <property type="term" value="C:endoplasmic reticulum membrane"/>
    <property type="evidence" value="ECO:0007669"/>
    <property type="project" value="TreeGrafter"/>
</dbReference>
<gene>
    <name evidence="9 10" type="primary">LOC106180651</name>
</gene>
<dbReference type="GeneID" id="106180651"/>
<evidence type="ECO:0000313" key="8">
    <source>
        <dbReference type="Proteomes" id="UP000085678"/>
    </source>
</evidence>
<evidence type="ECO:0000259" key="6">
    <source>
        <dbReference type="Pfam" id="PF23659"/>
    </source>
</evidence>
<dbReference type="GO" id="GO:0016874">
    <property type="term" value="F:ligase activity"/>
    <property type="evidence" value="ECO:0007669"/>
    <property type="project" value="UniProtKB-KW"/>
</dbReference>
<dbReference type="GO" id="GO:0061666">
    <property type="term" value="F:UFM1 ligase activity"/>
    <property type="evidence" value="ECO:0007669"/>
    <property type="project" value="InterPro"/>
</dbReference>
<reference evidence="9 10" key="1">
    <citation type="submission" date="2025-04" db="UniProtKB">
        <authorList>
            <consortium name="RefSeq"/>
        </authorList>
    </citation>
    <scope>IDENTIFICATION</scope>
    <source>
        <tissue evidence="9 10">Gonads</tissue>
    </source>
</reference>
<dbReference type="RefSeq" id="XP_023930233.1">
    <property type="nucleotide sequence ID" value="XM_024074465.1"/>
</dbReference>
<keyword evidence="8" id="KW-1185">Reference proteome</keyword>
<dbReference type="Pfam" id="PF09743">
    <property type="entry name" value="E3_UFM1_ligase"/>
    <property type="match status" value="1"/>
</dbReference>
<dbReference type="RefSeq" id="XP_023930232.1">
    <property type="nucleotide sequence ID" value="XM_024074464.1"/>
</dbReference>
<dbReference type="InterPro" id="IPR056579">
    <property type="entry name" value="Ufl1_N"/>
</dbReference>
<keyword evidence="3" id="KW-0833">Ubl conjugation pathway</keyword>
<evidence type="ECO:0000313" key="9">
    <source>
        <dbReference type="RefSeq" id="XP_023930232.1"/>
    </source>
</evidence>
<dbReference type="AlphaFoldDB" id="A0A2R2MJ50"/>
<comment type="similarity">
    <text evidence="1">Belongs to the UFL1 family.</text>
</comment>
<accession>A0A2R2MJ50</accession>
<keyword evidence="9 10" id="KW-0436">Ligase</keyword>
<dbReference type="Pfam" id="PF25870">
    <property type="entry name" value="WHD_UFL1_5th"/>
    <property type="match status" value="1"/>
</dbReference>
<dbReference type="InterPro" id="IPR056580">
    <property type="entry name" value="Ufl1_dom"/>
</dbReference>
<protein>
    <submittedName>
        <fullName evidence="9 10">E3 UFM1-protein ligase 1</fullName>
    </submittedName>
</protein>
<evidence type="ECO:0000256" key="3">
    <source>
        <dbReference type="ARBA" id="ARBA00022786"/>
    </source>
</evidence>
<dbReference type="OrthoDB" id="10258297at2759"/>
<dbReference type="PANTHER" id="PTHR31057:SF0">
    <property type="entry name" value="E3 UFM1-PROTEIN LIGASE 1"/>
    <property type="match status" value="1"/>
</dbReference>
<dbReference type="InterPro" id="IPR018611">
    <property type="entry name" value="Ufl1"/>
</dbReference>
<dbReference type="STRING" id="7574.A0A2R2MJ50"/>
<evidence type="ECO:0000256" key="1">
    <source>
        <dbReference type="ARBA" id="ARBA00010789"/>
    </source>
</evidence>
<evidence type="ECO:0000313" key="10">
    <source>
        <dbReference type="RefSeq" id="XP_023930233.1"/>
    </source>
</evidence>